<proteinExistence type="inferred from homology"/>
<evidence type="ECO:0000256" key="5">
    <source>
        <dbReference type="ARBA" id="ARBA00023077"/>
    </source>
</evidence>
<dbReference type="Pfam" id="PF07715">
    <property type="entry name" value="Plug"/>
    <property type="match status" value="1"/>
</dbReference>
<evidence type="ECO:0000256" key="4">
    <source>
        <dbReference type="ARBA" id="ARBA00022692"/>
    </source>
</evidence>
<dbReference type="PANTHER" id="PTHR47234">
    <property type="match status" value="1"/>
</dbReference>
<keyword evidence="10" id="KW-0732">Signal</keyword>
<dbReference type="PANTHER" id="PTHR47234:SF1">
    <property type="entry name" value="TONB-DEPENDENT RECEPTOR"/>
    <property type="match status" value="1"/>
</dbReference>
<sequence>MSRVSTRNTLAMALLAALATPGLSFAQDAISQNTAPAKPASDQNSDGKKDLGKIVVTGSLIPQTEKETFKPVLTITAEDMQNRGYTSVADALQRTAFATGGVQGSQSSASFTQGAETTSMFGLNPGYTKYLINGRPMANYPALYNGSDVFNNISGIPSDLVDRIEVLPGGQSSLYGSDAIAGVINIILKKKMTGVVLSGRIGDYSDGGGRSQRGSIATGFSSKNGKFNLLFGAQGEKSDPIWAYDRDLTKQFNTHGYNGAKPLASRDWLVYSPFTSYNFMDPANCANLKGAFGGSEALQTRPGFGDTHYCGSYNTPGYRTLKNGKRSTQAYTRATYDINDHTQLYAEYLYSREMVDYSVGSNFTWWGTSVKWGYYYDPNVPGDLLNLQRAFAPEEMGGFQHAMNKDKSIAYTGTLGINGTFGHSNWDYDLGLTHNTYRLTSLGFNRFAGPIEKWFEQHVLGPQQGLDPMYGAYPVFTPNYAAFYTLMTPADFQSFTGYTRTNSRTYDNMLRGQVTNGSLFHLPGGDAGVAVAAEWGTQGWTYTPDPRLMDGEVWGTTDVSGQGSRSRYAVTAELRAPVAKMLTLTGSGRYDSYNVSGKSVAKSTYAMGVEFRPFESLLFRGKYGTAFKVPTLSDEFQGTSGFYNSTIDYLNCNRAGFGPGNVDNCPQRFSSLQYFGQTSGNSQLQPITAKVWSYGVVWAPTNKFSIGVDYHHWNIRNEVATQNVNQLMLDELNCTSVANGGTGTLSPTSGTCQAAFAQIHRGAAGNVQSIYAGKVNVAREVLNALTLELNYRQSLGRAGDLKFNLSATHNVSHLQQTYPTDPMVDLIRNPYYSSDPRDKGNASVSWSKNRITATLYADYIGTTPNYRAGLDAKKLYSFAGAGKLGSYTTYNASINFKVTKDFQVSLLANNLFNRYPDMDLSYPGNTGEPYNSGNYNAYGRSIFLEARWGIGGKND</sequence>
<dbReference type="GO" id="GO:0009279">
    <property type="term" value="C:cell outer membrane"/>
    <property type="evidence" value="ECO:0007669"/>
    <property type="project" value="UniProtKB-SubCell"/>
</dbReference>
<dbReference type="Gene3D" id="2.40.170.20">
    <property type="entry name" value="TonB-dependent receptor, beta-barrel domain"/>
    <property type="match status" value="1"/>
</dbReference>
<comment type="similarity">
    <text evidence="8 9">Belongs to the TonB-dependent receptor family.</text>
</comment>
<keyword evidence="5 9" id="KW-0798">TonB box</keyword>
<dbReference type="InterPro" id="IPR039426">
    <property type="entry name" value="TonB-dep_rcpt-like"/>
</dbReference>
<dbReference type="InterPro" id="IPR000531">
    <property type="entry name" value="Beta-barrel_TonB"/>
</dbReference>
<evidence type="ECO:0000259" key="11">
    <source>
        <dbReference type="Pfam" id="PF00593"/>
    </source>
</evidence>
<feature type="domain" description="TonB-dependent receptor-like beta-barrel" evidence="11">
    <location>
        <begin position="399"/>
        <end position="911"/>
    </location>
</feature>
<dbReference type="RefSeq" id="WP_240600523.1">
    <property type="nucleotide sequence ID" value="NZ_NPZB01000002.1"/>
</dbReference>
<evidence type="ECO:0000256" key="2">
    <source>
        <dbReference type="ARBA" id="ARBA00022448"/>
    </source>
</evidence>
<keyword evidence="14" id="KW-1185">Reference proteome</keyword>
<keyword evidence="3 8" id="KW-1134">Transmembrane beta strand</keyword>
<evidence type="ECO:0000259" key="12">
    <source>
        <dbReference type="Pfam" id="PF07715"/>
    </source>
</evidence>
<evidence type="ECO:0000256" key="3">
    <source>
        <dbReference type="ARBA" id="ARBA00022452"/>
    </source>
</evidence>
<evidence type="ECO:0000256" key="1">
    <source>
        <dbReference type="ARBA" id="ARBA00004571"/>
    </source>
</evidence>
<evidence type="ECO:0000256" key="9">
    <source>
        <dbReference type="RuleBase" id="RU003357"/>
    </source>
</evidence>
<organism evidence="13 14">
    <name type="scientific">Solilutibacter silvestris</name>
    <dbReference type="NCBI Taxonomy" id="1645665"/>
    <lineage>
        <taxon>Bacteria</taxon>
        <taxon>Pseudomonadati</taxon>
        <taxon>Pseudomonadota</taxon>
        <taxon>Gammaproteobacteria</taxon>
        <taxon>Lysobacterales</taxon>
        <taxon>Lysobacteraceae</taxon>
        <taxon>Solilutibacter</taxon>
    </lineage>
</organism>
<dbReference type="Proteomes" id="UP000236220">
    <property type="component" value="Unassembled WGS sequence"/>
</dbReference>
<dbReference type="EMBL" id="NPZB01000002">
    <property type="protein sequence ID" value="PNS07994.1"/>
    <property type="molecule type" value="Genomic_DNA"/>
</dbReference>
<feature type="chain" id="PRO_5014375753" evidence="10">
    <location>
        <begin position="27"/>
        <end position="955"/>
    </location>
</feature>
<dbReference type="Gene3D" id="2.170.130.10">
    <property type="entry name" value="TonB-dependent receptor, plug domain"/>
    <property type="match status" value="1"/>
</dbReference>
<keyword evidence="13" id="KW-0675">Receptor</keyword>
<evidence type="ECO:0000313" key="14">
    <source>
        <dbReference type="Proteomes" id="UP000236220"/>
    </source>
</evidence>
<keyword evidence="4 8" id="KW-0812">Transmembrane</keyword>
<feature type="domain" description="TonB-dependent receptor plug" evidence="12">
    <location>
        <begin position="66"/>
        <end position="183"/>
    </location>
</feature>
<accession>A0A2K1PYW8</accession>
<evidence type="ECO:0000256" key="8">
    <source>
        <dbReference type="PROSITE-ProRule" id="PRU01360"/>
    </source>
</evidence>
<keyword evidence="2 8" id="KW-0813">Transport</keyword>
<reference evidence="13 14" key="1">
    <citation type="submission" date="2017-08" db="EMBL/GenBank/DDBJ databases">
        <title>Lysobacter sylvestris genome.</title>
        <authorList>
            <person name="Zhang D.-C."/>
            <person name="Albuquerque L."/>
            <person name="Franca L."/>
            <person name="Froufe H.J.C."/>
            <person name="Barroso C."/>
            <person name="Egas C."/>
            <person name="Da Costa M."/>
            <person name="Margesin R."/>
        </authorList>
    </citation>
    <scope>NUCLEOTIDE SEQUENCE [LARGE SCALE GENOMIC DNA]</scope>
    <source>
        <strain evidence="13 14">AM20-91</strain>
    </source>
</reference>
<evidence type="ECO:0000313" key="13">
    <source>
        <dbReference type="EMBL" id="PNS07994.1"/>
    </source>
</evidence>
<dbReference type="PROSITE" id="PS52016">
    <property type="entry name" value="TONB_DEPENDENT_REC_3"/>
    <property type="match status" value="1"/>
</dbReference>
<protein>
    <submittedName>
        <fullName evidence="13">TonB-dependent Receptor Plug Domain-containing protein</fullName>
    </submittedName>
</protein>
<dbReference type="SUPFAM" id="SSF56935">
    <property type="entry name" value="Porins"/>
    <property type="match status" value="1"/>
</dbReference>
<keyword evidence="7 8" id="KW-0998">Cell outer membrane</keyword>
<gene>
    <name evidence="13" type="ORF">Lysil_2170</name>
</gene>
<name>A0A2K1PYW8_9GAMM</name>
<evidence type="ECO:0000256" key="7">
    <source>
        <dbReference type="ARBA" id="ARBA00023237"/>
    </source>
</evidence>
<dbReference type="InterPro" id="IPR012910">
    <property type="entry name" value="Plug_dom"/>
</dbReference>
<dbReference type="Pfam" id="PF00593">
    <property type="entry name" value="TonB_dep_Rec_b-barrel"/>
    <property type="match status" value="1"/>
</dbReference>
<dbReference type="InterPro" id="IPR036942">
    <property type="entry name" value="Beta-barrel_TonB_sf"/>
</dbReference>
<dbReference type="AlphaFoldDB" id="A0A2K1PYW8"/>
<evidence type="ECO:0000256" key="10">
    <source>
        <dbReference type="SAM" id="SignalP"/>
    </source>
</evidence>
<dbReference type="InterPro" id="IPR037066">
    <property type="entry name" value="Plug_dom_sf"/>
</dbReference>
<evidence type="ECO:0000256" key="6">
    <source>
        <dbReference type="ARBA" id="ARBA00023136"/>
    </source>
</evidence>
<feature type="signal peptide" evidence="10">
    <location>
        <begin position="1"/>
        <end position="26"/>
    </location>
</feature>
<comment type="caution">
    <text evidence="13">The sequence shown here is derived from an EMBL/GenBank/DDBJ whole genome shotgun (WGS) entry which is preliminary data.</text>
</comment>
<keyword evidence="6 8" id="KW-0472">Membrane</keyword>
<comment type="subcellular location">
    <subcellularLocation>
        <location evidence="1 8">Cell outer membrane</location>
        <topology evidence="1 8">Multi-pass membrane protein</topology>
    </subcellularLocation>
</comment>